<dbReference type="InterPro" id="IPR006311">
    <property type="entry name" value="TAT_signal"/>
</dbReference>
<evidence type="ECO:0000313" key="3">
    <source>
        <dbReference type="EMBL" id="MBS0125275.1"/>
    </source>
</evidence>
<reference evidence="3" key="1">
    <citation type="submission" date="2021-04" db="EMBL/GenBank/DDBJ databases">
        <authorList>
            <person name="Yoon J."/>
        </authorList>
    </citation>
    <scope>NUCLEOTIDE SEQUENCE</scope>
    <source>
        <strain evidence="3">KMU-90</strain>
    </source>
</reference>
<keyword evidence="4" id="KW-1185">Reference proteome</keyword>
<accession>A0A8J7WCX5</accession>
<dbReference type="AlphaFoldDB" id="A0A8J7WCX5"/>
<proteinExistence type="predicted"/>
<keyword evidence="1" id="KW-0472">Membrane</keyword>
<keyword evidence="1" id="KW-1133">Transmembrane helix</keyword>
<dbReference type="RefSeq" id="WP_212537227.1">
    <property type="nucleotide sequence ID" value="NZ_JAGTUU010000005.1"/>
</dbReference>
<organism evidence="3 4">
    <name type="scientific">Thetidibacter halocola</name>
    <dbReference type="NCBI Taxonomy" id="2827239"/>
    <lineage>
        <taxon>Bacteria</taxon>
        <taxon>Pseudomonadati</taxon>
        <taxon>Pseudomonadota</taxon>
        <taxon>Alphaproteobacteria</taxon>
        <taxon>Rhodobacterales</taxon>
        <taxon>Roseobacteraceae</taxon>
        <taxon>Thetidibacter</taxon>
    </lineage>
</organism>
<keyword evidence="1" id="KW-0812">Transmembrane</keyword>
<evidence type="ECO:0000256" key="1">
    <source>
        <dbReference type="SAM" id="Phobius"/>
    </source>
</evidence>
<evidence type="ECO:0000313" key="4">
    <source>
        <dbReference type="Proteomes" id="UP000681356"/>
    </source>
</evidence>
<feature type="signal peptide" evidence="2">
    <location>
        <begin position="1"/>
        <end position="19"/>
    </location>
</feature>
<dbReference type="Proteomes" id="UP000681356">
    <property type="component" value="Unassembled WGS sequence"/>
</dbReference>
<sequence length="269" mass="27494">MGESRRRFALVLVAVAAFAAAFLYPSNPATQGAQAYARSVATASGGVYVTLRSLNAVLSTAQEIEVGGSFVVQGTAQPLKVLEPIDDTVERIAGVVFSVMVATGLISVAMGPASAVGFAMVGVAALLRLGAGMTGGAGGSLVRPLGVYGLFLAAALPLSFLVAALLADRMTAGVWAEHSAVLAEITASVAPEIDTAGSGGWRAVMEDAERYGTLASNLYGRADDLVASLVAILAVFLFKVLVLPLLILGGFLVLSRSLALPPGRFTPMR</sequence>
<feature type="transmembrane region" description="Helical" evidence="1">
    <location>
        <begin position="145"/>
        <end position="167"/>
    </location>
</feature>
<evidence type="ECO:0000256" key="2">
    <source>
        <dbReference type="SAM" id="SignalP"/>
    </source>
</evidence>
<protein>
    <submittedName>
        <fullName evidence="3">Uncharacterized protein</fullName>
    </submittedName>
</protein>
<name>A0A8J7WCX5_9RHOB</name>
<dbReference type="PROSITE" id="PS51318">
    <property type="entry name" value="TAT"/>
    <property type="match status" value="1"/>
</dbReference>
<keyword evidence="2" id="KW-0732">Signal</keyword>
<dbReference type="EMBL" id="JAGTUU010000005">
    <property type="protein sequence ID" value="MBS0125275.1"/>
    <property type="molecule type" value="Genomic_DNA"/>
</dbReference>
<gene>
    <name evidence="3" type="ORF">KB874_14380</name>
</gene>
<feature type="transmembrane region" description="Helical" evidence="1">
    <location>
        <begin position="225"/>
        <end position="254"/>
    </location>
</feature>
<feature type="chain" id="PRO_5035247304" evidence="2">
    <location>
        <begin position="20"/>
        <end position="269"/>
    </location>
</feature>
<comment type="caution">
    <text evidence="3">The sequence shown here is derived from an EMBL/GenBank/DDBJ whole genome shotgun (WGS) entry which is preliminary data.</text>
</comment>
<feature type="transmembrane region" description="Helical" evidence="1">
    <location>
        <begin position="92"/>
        <end position="125"/>
    </location>
</feature>